<evidence type="ECO:0000256" key="2">
    <source>
        <dbReference type="ARBA" id="ARBA00022723"/>
    </source>
</evidence>
<keyword evidence="4 9" id="KW-0863">Zinc-finger</keyword>
<evidence type="ECO:0000256" key="1">
    <source>
        <dbReference type="ARBA" id="ARBA00004123"/>
    </source>
</evidence>
<dbReference type="PROSITE" id="PS00028">
    <property type="entry name" value="ZINC_FINGER_C2H2_1"/>
    <property type="match status" value="2"/>
</dbReference>
<keyword evidence="6" id="KW-0805">Transcription regulation</keyword>
<dbReference type="GO" id="GO:0008270">
    <property type="term" value="F:zinc ion binding"/>
    <property type="evidence" value="ECO:0007669"/>
    <property type="project" value="UniProtKB-KW"/>
</dbReference>
<dbReference type="Pfam" id="PF13912">
    <property type="entry name" value="zf-C2H2_6"/>
    <property type="match status" value="2"/>
</dbReference>
<keyword evidence="13" id="KW-1185">Reference proteome</keyword>
<name>A0AAP0CA99_9ASTR</name>
<evidence type="ECO:0000256" key="9">
    <source>
        <dbReference type="PROSITE-ProRule" id="PRU00042"/>
    </source>
</evidence>
<proteinExistence type="predicted"/>
<dbReference type="AlphaFoldDB" id="A0AAP0CA99"/>
<dbReference type="InterPro" id="IPR036236">
    <property type="entry name" value="Znf_C2H2_sf"/>
</dbReference>
<reference evidence="12 13" key="1">
    <citation type="submission" date="2024-04" db="EMBL/GenBank/DDBJ databases">
        <title>The reference genome of an endangered Asteraceae, Deinandra increscens subsp. villosa, native to the Central Coast of California.</title>
        <authorList>
            <person name="Guilliams M."/>
            <person name="Hasenstab-Lehman K."/>
            <person name="Meyer R."/>
            <person name="Mcevoy S."/>
        </authorList>
    </citation>
    <scope>NUCLEOTIDE SEQUENCE [LARGE SCALE GENOMIC DNA]</scope>
    <source>
        <tissue evidence="12">Leaf</tissue>
    </source>
</reference>
<dbReference type="PANTHER" id="PTHR26374:SF413">
    <property type="entry name" value="ZINC FINGER C2H2-TYPE_INTEGRASE DNA-BINDING DOMAIN-CONTAINING PROTEIN-RELATED"/>
    <property type="match status" value="1"/>
</dbReference>
<evidence type="ECO:0000313" key="13">
    <source>
        <dbReference type="Proteomes" id="UP001408789"/>
    </source>
</evidence>
<keyword evidence="8" id="KW-0539">Nucleus</keyword>
<evidence type="ECO:0000256" key="3">
    <source>
        <dbReference type="ARBA" id="ARBA00022737"/>
    </source>
</evidence>
<dbReference type="PROSITE" id="PS50157">
    <property type="entry name" value="ZINC_FINGER_C2H2_2"/>
    <property type="match status" value="2"/>
</dbReference>
<evidence type="ECO:0000256" key="5">
    <source>
        <dbReference type="ARBA" id="ARBA00022833"/>
    </source>
</evidence>
<dbReference type="Gene3D" id="3.30.160.60">
    <property type="entry name" value="Classic Zinc Finger"/>
    <property type="match status" value="1"/>
</dbReference>
<dbReference type="GO" id="GO:0005634">
    <property type="term" value="C:nucleus"/>
    <property type="evidence" value="ECO:0007669"/>
    <property type="project" value="UniProtKB-SubCell"/>
</dbReference>
<dbReference type="InterPro" id="IPR013087">
    <property type="entry name" value="Znf_C2H2_type"/>
</dbReference>
<dbReference type="PANTHER" id="PTHR26374">
    <property type="entry name" value="ZINC FINGER PROTEIN ZAT5"/>
    <property type="match status" value="1"/>
</dbReference>
<keyword evidence="7" id="KW-0804">Transcription</keyword>
<keyword evidence="2" id="KW-0479">Metal-binding</keyword>
<keyword evidence="3" id="KW-0677">Repeat</keyword>
<feature type="region of interest" description="Disordered" evidence="10">
    <location>
        <begin position="54"/>
        <end position="75"/>
    </location>
</feature>
<dbReference type="SUPFAM" id="SSF57667">
    <property type="entry name" value="beta-beta-alpha zinc fingers"/>
    <property type="match status" value="1"/>
</dbReference>
<feature type="domain" description="C2H2-type" evidence="11">
    <location>
        <begin position="38"/>
        <end position="65"/>
    </location>
</feature>
<evidence type="ECO:0000313" key="12">
    <source>
        <dbReference type="EMBL" id="KAK9052266.1"/>
    </source>
</evidence>
<protein>
    <recommendedName>
        <fullName evidence="11">C2H2-type domain-containing protein</fullName>
    </recommendedName>
</protein>
<keyword evidence="5" id="KW-0862">Zinc</keyword>
<organism evidence="12 13">
    <name type="scientific">Deinandra increscens subsp. villosa</name>
    <dbReference type="NCBI Taxonomy" id="3103831"/>
    <lineage>
        <taxon>Eukaryota</taxon>
        <taxon>Viridiplantae</taxon>
        <taxon>Streptophyta</taxon>
        <taxon>Embryophyta</taxon>
        <taxon>Tracheophyta</taxon>
        <taxon>Spermatophyta</taxon>
        <taxon>Magnoliopsida</taxon>
        <taxon>eudicotyledons</taxon>
        <taxon>Gunneridae</taxon>
        <taxon>Pentapetalae</taxon>
        <taxon>asterids</taxon>
        <taxon>campanulids</taxon>
        <taxon>Asterales</taxon>
        <taxon>Asteraceae</taxon>
        <taxon>Asteroideae</taxon>
        <taxon>Heliantheae alliance</taxon>
        <taxon>Madieae</taxon>
        <taxon>Madiinae</taxon>
        <taxon>Deinandra</taxon>
    </lineage>
</organism>
<gene>
    <name evidence="12" type="ORF">SSX86_028894</name>
</gene>
<evidence type="ECO:0000256" key="8">
    <source>
        <dbReference type="ARBA" id="ARBA00023242"/>
    </source>
</evidence>
<dbReference type="Proteomes" id="UP001408789">
    <property type="component" value="Unassembled WGS sequence"/>
</dbReference>
<evidence type="ECO:0000256" key="10">
    <source>
        <dbReference type="SAM" id="MobiDB-lite"/>
    </source>
</evidence>
<evidence type="ECO:0000256" key="6">
    <source>
        <dbReference type="ARBA" id="ARBA00023015"/>
    </source>
</evidence>
<accession>A0AAP0CA99</accession>
<dbReference type="EMBL" id="JBCNJP010000027">
    <property type="protein sequence ID" value="KAK9052266.1"/>
    <property type="molecule type" value="Genomic_DNA"/>
</dbReference>
<evidence type="ECO:0000256" key="4">
    <source>
        <dbReference type="ARBA" id="ARBA00022771"/>
    </source>
</evidence>
<comment type="caution">
    <text evidence="12">The sequence shown here is derived from an EMBL/GenBank/DDBJ whole genome shotgun (WGS) entry which is preliminary data.</text>
</comment>
<evidence type="ECO:0000259" key="11">
    <source>
        <dbReference type="PROSITE" id="PS50157"/>
    </source>
</evidence>
<dbReference type="GO" id="GO:0010200">
    <property type="term" value="P:response to chitin"/>
    <property type="evidence" value="ECO:0007669"/>
    <property type="project" value="TreeGrafter"/>
</dbReference>
<evidence type="ECO:0000256" key="7">
    <source>
        <dbReference type="ARBA" id="ARBA00023163"/>
    </source>
</evidence>
<sequence length="165" mass="18568">MTGNTHQHDNVENFVRENTRMIVKHSVEKPNPAGHRLYKCKDCDKEYDSFQALGGHRASHRAPKQETKTDNSAVETRSELKLHQCKICNKGFEIGQSLGGHMRKHWRRKVKNADIMPAVMPEDSSSSSSSSIPSCSNGEVVFKYDLNLTPQENESIHQDSSLTSS</sequence>
<feature type="domain" description="C2H2-type" evidence="11">
    <location>
        <begin position="83"/>
        <end position="110"/>
    </location>
</feature>
<comment type="subcellular location">
    <subcellularLocation>
        <location evidence="1">Nucleus</location>
    </subcellularLocation>
</comment>
<dbReference type="SMART" id="SM00355">
    <property type="entry name" value="ZnF_C2H2"/>
    <property type="match status" value="2"/>
</dbReference>